<dbReference type="PROSITE" id="PS50835">
    <property type="entry name" value="IG_LIKE"/>
    <property type="match status" value="1"/>
</dbReference>
<feature type="transmembrane region" description="Helical" evidence="7">
    <location>
        <begin position="144"/>
        <end position="169"/>
    </location>
</feature>
<evidence type="ECO:0000256" key="2">
    <source>
        <dbReference type="ARBA" id="ARBA00022729"/>
    </source>
</evidence>
<dbReference type="GO" id="GO:0001817">
    <property type="term" value="P:regulation of cytokine production"/>
    <property type="evidence" value="ECO:0007669"/>
    <property type="project" value="TreeGrafter"/>
</dbReference>
<dbReference type="InterPro" id="IPR013106">
    <property type="entry name" value="Ig_V-set"/>
</dbReference>
<keyword evidence="4" id="KW-1015">Disulfide bond</keyword>
<feature type="transmembrane region" description="Helical" evidence="7">
    <location>
        <begin position="113"/>
        <end position="132"/>
    </location>
</feature>
<reference evidence="9" key="2">
    <citation type="submission" date="2025-09" db="UniProtKB">
        <authorList>
            <consortium name="Ensembl"/>
        </authorList>
    </citation>
    <scope>IDENTIFICATION</scope>
</reference>
<evidence type="ECO:0000256" key="3">
    <source>
        <dbReference type="ARBA" id="ARBA00023136"/>
    </source>
</evidence>
<evidence type="ECO:0000313" key="10">
    <source>
        <dbReference type="Proteomes" id="UP000261380"/>
    </source>
</evidence>
<dbReference type="SMART" id="SM00409">
    <property type="entry name" value="IG"/>
    <property type="match status" value="1"/>
</dbReference>
<dbReference type="GO" id="GO:0050863">
    <property type="term" value="P:regulation of T cell activation"/>
    <property type="evidence" value="ECO:0007669"/>
    <property type="project" value="UniProtKB-ARBA"/>
</dbReference>
<keyword evidence="6" id="KW-0393">Immunoglobulin domain</keyword>
<keyword evidence="7" id="KW-1133">Transmembrane helix</keyword>
<dbReference type="FunFam" id="2.60.40.10:FF:000142">
    <property type="entry name" value="V-set domain-containing T-cell activation inhibitor 1"/>
    <property type="match status" value="1"/>
</dbReference>
<evidence type="ECO:0000256" key="1">
    <source>
        <dbReference type="ARBA" id="ARBA00004370"/>
    </source>
</evidence>
<evidence type="ECO:0000259" key="8">
    <source>
        <dbReference type="PROSITE" id="PS50835"/>
    </source>
</evidence>
<dbReference type="InterPro" id="IPR013783">
    <property type="entry name" value="Ig-like_fold"/>
</dbReference>
<dbReference type="InterPro" id="IPR007110">
    <property type="entry name" value="Ig-like_dom"/>
</dbReference>
<feature type="domain" description="Ig-like" evidence="8">
    <location>
        <begin position="5"/>
        <end position="108"/>
    </location>
</feature>
<keyword evidence="3 7" id="KW-0472">Membrane</keyword>
<dbReference type="InterPro" id="IPR036179">
    <property type="entry name" value="Ig-like_dom_sf"/>
</dbReference>
<keyword evidence="10" id="KW-1185">Reference proteome</keyword>
<dbReference type="GO" id="GO:0005102">
    <property type="term" value="F:signaling receptor binding"/>
    <property type="evidence" value="ECO:0007669"/>
    <property type="project" value="TreeGrafter"/>
</dbReference>
<dbReference type="SUPFAM" id="SSF48726">
    <property type="entry name" value="Immunoglobulin"/>
    <property type="match status" value="1"/>
</dbReference>
<dbReference type="GO" id="GO:1903037">
    <property type="term" value="P:regulation of leukocyte cell-cell adhesion"/>
    <property type="evidence" value="ECO:0007669"/>
    <property type="project" value="UniProtKB-ARBA"/>
</dbReference>
<proteinExistence type="predicted"/>
<reference evidence="9" key="1">
    <citation type="submission" date="2025-08" db="UniProtKB">
        <authorList>
            <consortium name="Ensembl"/>
        </authorList>
    </citation>
    <scope>IDENTIFICATION</scope>
</reference>
<dbReference type="PANTHER" id="PTHR24100">
    <property type="entry name" value="BUTYROPHILIN"/>
    <property type="match status" value="1"/>
</dbReference>
<evidence type="ECO:0000256" key="7">
    <source>
        <dbReference type="SAM" id="Phobius"/>
    </source>
</evidence>
<sequence>TLCYSDLVMYNVILLVQIKAAPGEDVIFQCSVSTEWDVSMSVEWTRPDLRHDSDKKYVLVYKSQDVDKSLTMESYIGRVFLFPEELQNGNVSLKITNVTVNDSGKYKCFLRSLWKSVIFTLIVKIAFQLYMYNYLIFFLFSVEWYWWFILAVAAAAVVVVIVIGGNYLFIKCVSQTAVKPIAFCFHRPDVHIDDKPLFHL</sequence>
<evidence type="ECO:0000256" key="4">
    <source>
        <dbReference type="ARBA" id="ARBA00023157"/>
    </source>
</evidence>
<dbReference type="Proteomes" id="UP000261380">
    <property type="component" value="Unplaced"/>
</dbReference>
<comment type="subcellular location">
    <subcellularLocation>
        <location evidence="1">Membrane</location>
    </subcellularLocation>
</comment>
<organism evidence="9 10">
    <name type="scientific">Xiphophorus couchianus</name>
    <name type="common">Monterrey platyfish</name>
    <dbReference type="NCBI Taxonomy" id="32473"/>
    <lineage>
        <taxon>Eukaryota</taxon>
        <taxon>Metazoa</taxon>
        <taxon>Chordata</taxon>
        <taxon>Craniata</taxon>
        <taxon>Vertebrata</taxon>
        <taxon>Euteleostomi</taxon>
        <taxon>Actinopterygii</taxon>
        <taxon>Neopterygii</taxon>
        <taxon>Teleostei</taxon>
        <taxon>Neoteleostei</taxon>
        <taxon>Acanthomorphata</taxon>
        <taxon>Ovalentaria</taxon>
        <taxon>Atherinomorphae</taxon>
        <taxon>Cyprinodontiformes</taxon>
        <taxon>Poeciliidae</taxon>
        <taxon>Poeciliinae</taxon>
        <taxon>Xiphophorus</taxon>
    </lineage>
</organism>
<keyword evidence="5" id="KW-0325">Glycoprotein</keyword>
<dbReference type="InterPro" id="IPR050504">
    <property type="entry name" value="IgSF_BTN/MOG"/>
</dbReference>
<dbReference type="GO" id="GO:0050852">
    <property type="term" value="P:T cell receptor signaling pathway"/>
    <property type="evidence" value="ECO:0007669"/>
    <property type="project" value="TreeGrafter"/>
</dbReference>
<dbReference type="AlphaFoldDB" id="A0A3B5LV74"/>
<dbReference type="Pfam" id="PF07686">
    <property type="entry name" value="V-set"/>
    <property type="match status" value="1"/>
</dbReference>
<evidence type="ECO:0000256" key="5">
    <source>
        <dbReference type="ARBA" id="ARBA00023180"/>
    </source>
</evidence>
<dbReference type="GO" id="GO:0009897">
    <property type="term" value="C:external side of plasma membrane"/>
    <property type="evidence" value="ECO:0007669"/>
    <property type="project" value="TreeGrafter"/>
</dbReference>
<keyword evidence="2" id="KW-0732">Signal</keyword>
<dbReference type="Gene3D" id="2.60.40.10">
    <property type="entry name" value="Immunoglobulins"/>
    <property type="match status" value="1"/>
</dbReference>
<evidence type="ECO:0000313" key="9">
    <source>
        <dbReference type="Ensembl" id="ENSXCOP00000015868.1"/>
    </source>
</evidence>
<dbReference type="GeneTree" id="ENSGT00940000169316"/>
<name>A0A3B5LV74_9TELE</name>
<dbReference type="InterPro" id="IPR003599">
    <property type="entry name" value="Ig_sub"/>
</dbReference>
<protein>
    <recommendedName>
        <fullName evidence="8">Ig-like domain-containing protein</fullName>
    </recommendedName>
</protein>
<keyword evidence="7" id="KW-0812">Transmembrane</keyword>
<dbReference type="PANTHER" id="PTHR24100:SF151">
    <property type="entry name" value="ICOS LIGAND"/>
    <property type="match status" value="1"/>
</dbReference>
<evidence type="ECO:0000256" key="6">
    <source>
        <dbReference type="ARBA" id="ARBA00023319"/>
    </source>
</evidence>
<accession>A0A3B5LV74</accession>
<dbReference type="Ensembl" id="ENSXCOT00000016065.1">
    <property type="protein sequence ID" value="ENSXCOP00000015868.1"/>
    <property type="gene ID" value="ENSXCOG00000011985.1"/>
</dbReference>